<dbReference type="Gene3D" id="3.30.420.40">
    <property type="match status" value="1"/>
</dbReference>
<dbReference type="CDD" id="cd24054">
    <property type="entry name" value="ASKHA_NBD_AaPPX-GppA_MtPPX2-like"/>
    <property type="match status" value="1"/>
</dbReference>
<dbReference type="AlphaFoldDB" id="A0A5M6ZJ66"/>
<dbReference type="Proteomes" id="UP000325122">
    <property type="component" value="Unassembled WGS sequence"/>
</dbReference>
<dbReference type="InterPro" id="IPR050273">
    <property type="entry name" value="GppA/Ppx_hydrolase"/>
</dbReference>
<dbReference type="PANTHER" id="PTHR30005:SF0">
    <property type="entry name" value="RETROGRADE REGULATION PROTEIN 2"/>
    <property type="match status" value="1"/>
</dbReference>
<dbReference type="RefSeq" id="WP_150021860.1">
    <property type="nucleotide sequence ID" value="NZ_VWOJ01000001.1"/>
</dbReference>
<accession>A0A5M6ZJ66</accession>
<keyword evidence="4" id="KW-1185">Reference proteome</keyword>
<reference evidence="3 4" key="1">
    <citation type="submission" date="2019-09" db="EMBL/GenBank/DDBJ databases">
        <authorList>
            <person name="Kevbrin V."/>
            <person name="Grouzdev D.S."/>
        </authorList>
    </citation>
    <scope>NUCLEOTIDE SEQUENCE [LARGE SCALE GENOMIC DNA]</scope>
    <source>
        <strain evidence="3 4">G-192</strain>
    </source>
</reference>
<feature type="domain" description="Ppx/GppA phosphatase N-terminal" evidence="2">
    <location>
        <begin position="43"/>
        <end position="349"/>
    </location>
</feature>
<evidence type="ECO:0000313" key="4">
    <source>
        <dbReference type="Proteomes" id="UP000325122"/>
    </source>
</evidence>
<comment type="caution">
    <text evidence="3">The sequence shown here is derived from an EMBL/GenBank/DDBJ whole genome shotgun (WGS) entry which is preliminary data.</text>
</comment>
<dbReference type="Pfam" id="PF02541">
    <property type="entry name" value="Ppx-GppA"/>
    <property type="match status" value="1"/>
</dbReference>
<dbReference type="InterPro" id="IPR003695">
    <property type="entry name" value="Ppx_GppA_N"/>
</dbReference>
<dbReference type="InterPro" id="IPR043129">
    <property type="entry name" value="ATPase_NBD"/>
</dbReference>
<evidence type="ECO:0000259" key="2">
    <source>
        <dbReference type="Pfam" id="PF02541"/>
    </source>
</evidence>
<evidence type="ECO:0000313" key="3">
    <source>
        <dbReference type="EMBL" id="KAA5804829.1"/>
    </source>
</evidence>
<sequence>MAKDAAGPDSPRPDTARPSRKGPPDTVYGAIDLGTNNCRMLLARKSPGGFRVIDAYSRIVRLGEGLLSSGRLSEPAMTRAIEALSVCADRVKRRNVTRLRAIATEACRAADNSDEFLERARAATGLELEIITAEEEARLAVQGSLDLLDPEMDAALVLDIGGGSTELCWVDLAEWRTRGGLKSGGRPPLRGWSTMPLGVVTLSDRFPEPSDPALRETWYQDMKACAAQHLRPPRGARRLRPVFNAGRAHLVGTSGTVTSVAGVHLNLERYVRDKVDGMWMSTAEAREACLRLAVQDRAGRARQGCIGDDRADLVLAGCAIYEAVMDAWPTERVRVGDRGLREGILLGLMRPRKRRGSRGRTRSRRGKAKS</sequence>
<dbReference type="EMBL" id="VWOJ01000001">
    <property type="protein sequence ID" value="KAA5804829.1"/>
    <property type="molecule type" value="Genomic_DNA"/>
</dbReference>
<feature type="region of interest" description="Disordered" evidence="1">
    <location>
        <begin position="1"/>
        <end position="25"/>
    </location>
</feature>
<organism evidence="3 4">
    <name type="scientific">Alkalicaulis satelles</name>
    <dbReference type="NCBI Taxonomy" id="2609175"/>
    <lineage>
        <taxon>Bacteria</taxon>
        <taxon>Pseudomonadati</taxon>
        <taxon>Pseudomonadota</taxon>
        <taxon>Alphaproteobacteria</taxon>
        <taxon>Maricaulales</taxon>
        <taxon>Maricaulaceae</taxon>
        <taxon>Alkalicaulis</taxon>
    </lineage>
</organism>
<protein>
    <submittedName>
        <fullName evidence="3">Ppx/GppA family phosphatase</fullName>
    </submittedName>
</protein>
<proteinExistence type="predicted"/>
<dbReference type="SUPFAM" id="SSF53067">
    <property type="entry name" value="Actin-like ATPase domain"/>
    <property type="match status" value="2"/>
</dbReference>
<dbReference type="PANTHER" id="PTHR30005">
    <property type="entry name" value="EXOPOLYPHOSPHATASE"/>
    <property type="match status" value="1"/>
</dbReference>
<name>A0A5M6ZJ66_9PROT</name>
<dbReference type="GO" id="GO:0016462">
    <property type="term" value="F:pyrophosphatase activity"/>
    <property type="evidence" value="ECO:0007669"/>
    <property type="project" value="TreeGrafter"/>
</dbReference>
<evidence type="ECO:0000256" key="1">
    <source>
        <dbReference type="SAM" id="MobiDB-lite"/>
    </source>
</evidence>
<dbReference type="Gene3D" id="3.30.420.150">
    <property type="entry name" value="Exopolyphosphatase. Domain 2"/>
    <property type="match status" value="1"/>
</dbReference>
<gene>
    <name evidence="3" type="ORF">F1654_02185</name>
</gene>